<reference evidence="3 4" key="1">
    <citation type="submission" date="2016-10" db="EMBL/GenBank/DDBJ databases">
        <authorList>
            <person name="de Groot N.N."/>
        </authorList>
    </citation>
    <scope>NUCLEOTIDE SEQUENCE [LARGE SCALE GENOMIC DNA]</scope>
    <source>
        <strain evidence="3 4">MT12</strain>
    </source>
</reference>
<feature type="domain" description="AB hydrolase-1" evidence="2">
    <location>
        <begin position="52"/>
        <end position="191"/>
    </location>
</feature>
<dbReference type="InterPro" id="IPR000639">
    <property type="entry name" value="Epox_hydrolase-like"/>
</dbReference>
<sequence>MALWRLNFPTTSDFGSVHDVPLLPMGFKGLFESYLIEAGGLVQHAVVGGEGPPLLLLCGWPQSWYAWRFTMAGLADRFTIIAPDPRGVGLSEKPDRGYDSKTLANDLFALMDRLGHERFAMVGFDVGMWTGYAMAADRPGRIARIALGEAIIPGVSPPPPLIPDDRRRSDRLWHFNFNRALEVNEQLVSGREAIYLGYQFRTKAGSPEALSAAAQAYYIEQLRRDPKALKASFEFYRAIDESIPQHRERMKSKLKQPVLAFAGRLFAGDVVERELRTLADDVTSVIIEGSGHYPAEETPDALIEAFEQFFEPYRNAV</sequence>
<dbReference type="PRINTS" id="PR00412">
    <property type="entry name" value="EPOXHYDRLASE"/>
</dbReference>
<dbReference type="InterPro" id="IPR000073">
    <property type="entry name" value="AB_hydrolase_1"/>
</dbReference>
<dbReference type="EMBL" id="FNTH01000001">
    <property type="protein sequence ID" value="SEE10590.1"/>
    <property type="molecule type" value="Genomic_DNA"/>
</dbReference>
<dbReference type="SUPFAM" id="SSF53474">
    <property type="entry name" value="alpha/beta-Hydrolases"/>
    <property type="match status" value="1"/>
</dbReference>
<accession>A0A1H5G4F5</accession>
<name>A0A1H5G4F5_9BRAD</name>
<dbReference type="InterPro" id="IPR029058">
    <property type="entry name" value="AB_hydrolase_fold"/>
</dbReference>
<evidence type="ECO:0000256" key="1">
    <source>
        <dbReference type="ARBA" id="ARBA00022801"/>
    </source>
</evidence>
<dbReference type="RefSeq" id="WP_244549815.1">
    <property type="nucleotide sequence ID" value="NZ_FNTH01000001.1"/>
</dbReference>
<keyword evidence="1" id="KW-0378">Hydrolase</keyword>
<dbReference type="Proteomes" id="UP000198992">
    <property type="component" value="Unassembled WGS sequence"/>
</dbReference>
<dbReference type="AlphaFoldDB" id="A0A1H5G4F5"/>
<protein>
    <submittedName>
        <fullName evidence="3">Pimeloyl-ACP methyl ester carboxylesterase</fullName>
    </submittedName>
</protein>
<gene>
    <name evidence="3" type="ORF">SAMN05444164_6923</name>
</gene>
<evidence type="ECO:0000313" key="3">
    <source>
        <dbReference type="EMBL" id="SEE10590.1"/>
    </source>
</evidence>
<evidence type="ECO:0000313" key="4">
    <source>
        <dbReference type="Proteomes" id="UP000198992"/>
    </source>
</evidence>
<dbReference type="PANTHER" id="PTHR43329">
    <property type="entry name" value="EPOXIDE HYDROLASE"/>
    <property type="match status" value="1"/>
</dbReference>
<organism evidence="3 4">
    <name type="scientific">Bradyrhizobium erythrophlei</name>
    <dbReference type="NCBI Taxonomy" id="1437360"/>
    <lineage>
        <taxon>Bacteria</taxon>
        <taxon>Pseudomonadati</taxon>
        <taxon>Pseudomonadota</taxon>
        <taxon>Alphaproteobacteria</taxon>
        <taxon>Hyphomicrobiales</taxon>
        <taxon>Nitrobacteraceae</taxon>
        <taxon>Bradyrhizobium</taxon>
    </lineage>
</organism>
<proteinExistence type="predicted"/>
<dbReference type="Gene3D" id="3.40.50.1820">
    <property type="entry name" value="alpha/beta hydrolase"/>
    <property type="match status" value="1"/>
</dbReference>
<dbReference type="Pfam" id="PF00561">
    <property type="entry name" value="Abhydrolase_1"/>
    <property type="match status" value="1"/>
</dbReference>
<evidence type="ECO:0000259" key="2">
    <source>
        <dbReference type="Pfam" id="PF00561"/>
    </source>
</evidence>
<dbReference type="GO" id="GO:0016787">
    <property type="term" value="F:hydrolase activity"/>
    <property type="evidence" value="ECO:0007669"/>
    <property type="project" value="UniProtKB-KW"/>
</dbReference>